<evidence type="ECO:0000256" key="3">
    <source>
        <dbReference type="ARBA" id="ARBA00023125"/>
    </source>
</evidence>
<dbReference type="PROSITE" id="PS51898">
    <property type="entry name" value="TYR_RECOMBINASE"/>
    <property type="match status" value="1"/>
</dbReference>
<dbReference type="CDD" id="cd00397">
    <property type="entry name" value="DNA_BRE_C"/>
    <property type="match status" value="1"/>
</dbReference>
<proteinExistence type="inferred from homology"/>
<comment type="similarity">
    <text evidence="1">Belongs to the 'phage' integrase family.</text>
</comment>
<dbReference type="KEGG" id="bthg:MS2017_1325"/>
<evidence type="ECO:0000259" key="5">
    <source>
        <dbReference type="PROSITE" id="PS51898"/>
    </source>
</evidence>
<evidence type="ECO:0000256" key="2">
    <source>
        <dbReference type="ARBA" id="ARBA00022908"/>
    </source>
</evidence>
<evidence type="ECO:0000256" key="4">
    <source>
        <dbReference type="ARBA" id="ARBA00023172"/>
    </source>
</evidence>
<dbReference type="SUPFAM" id="SSF56349">
    <property type="entry name" value="DNA breaking-rejoining enzymes"/>
    <property type="match status" value="1"/>
</dbReference>
<dbReference type="GO" id="GO:0006310">
    <property type="term" value="P:DNA recombination"/>
    <property type="evidence" value="ECO:0007669"/>
    <property type="project" value="UniProtKB-KW"/>
</dbReference>
<evidence type="ECO:0000313" key="7">
    <source>
        <dbReference type="Proteomes" id="UP000278334"/>
    </source>
</evidence>
<reference evidence="6 7" key="1">
    <citation type="submission" date="2017-11" db="EMBL/GenBank/DDBJ databases">
        <title>Genome sequence of the bacterial symbiont EPR9N from a vent mussel Bathymodiolus thermophilus.</title>
        <authorList>
            <person name="Won Y.-J."/>
        </authorList>
    </citation>
    <scope>NUCLEOTIDE SEQUENCE [LARGE SCALE GENOMIC DNA]</scope>
    <source>
        <strain evidence="6 7">EPR9N</strain>
    </source>
</reference>
<dbReference type="InterPro" id="IPR010998">
    <property type="entry name" value="Integrase_recombinase_N"/>
</dbReference>
<evidence type="ECO:0000256" key="1">
    <source>
        <dbReference type="ARBA" id="ARBA00008857"/>
    </source>
</evidence>
<evidence type="ECO:0000313" key="6">
    <source>
        <dbReference type="EMBL" id="AYQ57016.1"/>
    </source>
</evidence>
<dbReference type="EMBL" id="CP024634">
    <property type="protein sequence ID" value="AYQ57016.1"/>
    <property type="molecule type" value="Genomic_DNA"/>
</dbReference>
<keyword evidence="4" id="KW-0233">DNA recombination</keyword>
<dbReference type="PANTHER" id="PTHR30349:SF41">
    <property type="entry name" value="INTEGRASE_RECOMBINASE PROTEIN MJ0367-RELATED"/>
    <property type="match status" value="1"/>
</dbReference>
<organism evidence="6 7">
    <name type="scientific">Bathymodiolus thermophilus thioautotrophic gill symbiont</name>
    <dbReference type="NCBI Taxonomy" id="2360"/>
    <lineage>
        <taxon>Bacteria</taxon>
        <taxon>Pseudomonadati</taxon>
        <taxon>Pseudomonadota</taxon>
        <taxon>Gammaproteobacteria</taxon>
        <taxon>sulfur-oxidizing symbionts</taxon>
    </lineage>
</organism>
<dbReference type="InterPro" id="IPR050090">
    <property type="entry name" value="Tyrosine_recombinase_XerCD"/>
</dbReference>
<dbReference type="PANTHER" id="PTHR30349">
    <property type="entry name" value="PHAGE INTEGRASE-RELATED"/>
    <property type="match status" value="1"/>
</dbReference>
<dbReference type="Gene3D" id="1.10.443.10">
    <property type="entry name" value="Intergrase catalytic core"/>
    <property type="match status" value="1"/>
</dbReference>
<protein>
    <recommendedName>
        <fullName evidence="5">Tyr recombinase domain-containing protein</fullName>
    </recommendedName>
</protein>
<dbReference type="Proteomes" id="UP000278334">
    <property type="component" value="Chromosome"/>
</dbReference>
<dbReference type="Gene3D" id="1.10.150.130">
    <property type="match status" value="1"/>
</dbReference>
<dbReference type="InterPro" id="IPR011010">
    <property type="entry name" value="DNA_brk_join_enz"/>
</dbReference>
<keyword evidence="3" id="KW-0238">DNA-binding</keyword>
<gene>
    <name evidence="6" type="ORF">MS2017_1325</name>
</gene>
<dbReference type="GO" id="GO:0015074">
    <property type="term" value="P:DNA integration"/>
    <property type="evidence" value="ECO:0007669"/>
    <property type="project" value="UniProtKB-KW"/>
</dbReference>
<name>A0A3G3IMD1_9GAMM</name>
<dbReference type="InterPro" id="IPR002104">
    <property type="entry name" value="Integrase_catalytic"/>
</dbReference>
<keyword evidence="2" id="KW-0229">DNA integration</keyword>
<dbReference type="GO" id="GO:0003677">
    <property type="term" value="F:DNA binding"/>
    <property type="evidence" value="ECO:0007669"/>
    <property type="project" value="UniProtKB-KW"/>
</dbReference>
<dbReference type="InterPro" id="IPR013762">
    <property type="entry name" value="Integrase-like_cat_sf"/>
</dbReference>
<feature type="domain" description="Tyr recombinase" evidence="5">
    <location>
        <begin position="102"/>
        <end position="291"/>
    </location>
</feature>
<dbReference type="Pfam" id="PF00589">
    <property type="entry name" value="Phage_integrase"/>
    <property type="match status" value="1"/>
</dbReference>
<sequence>MAVELKKLLELYQQEKPQLSSRTIQKYESVITMFIKDSGIDNIFVTRNECIKWRNKILNRSSAGNCNNYHRHMRSLFNFAVAANYLDENVFQSIDILKTSNVKCKTISEATFEKLLLTIKHDKYYSCQSWFYLAMIDVFRFTAIRRRQLIGIKWRDINFNEKTLYLDAKYSKNKNDNLVPINDILIEHFSTLMEKSKNPKQSEQVFNITKFLNSYKAEQMNEDHVSRLFTKWSKKIGVLVSPHRFRHTTATKIANSGCNLKSLQQLLGHSDIKTTLGYVETNIDDLRRIQLVINSVKTIY</sequence>
<accession>A0A3G3IMD1</accession>
<dbReference type="AlphaFoldDB" id="A0A3G3IMD1"/>